<dbReference type="Proteomes" id="UP000028926">
    <property type="component" value="Chromosome"/>
</dbReference>
<dbReference type="PANTHER" id="PTHR33055">
    <property type="entry name" value="TRANSPOSASE FOR INSERTION SEQUENCE ELEMENT IS1111A"/>
    <property type="match status" value="1"/>
</dbReference>
<evidence type="ECO:0000313" key="4">
    <source>
        <dbReference type="Proteomes" id="UP000028926"/>
    </source>
</evidence>
<dbReference type="Pfam" id="PF02371">
    <property type="entry name" value="Transposase_20"/>
    <property type="match status" value="1"/>
</dbReference>
<feature type="domain" description="Transposase IS116/IS110/IS902 C-terminal" evidence="2">
    <location>
        <begin position="194"/>
        <end position="276"/>
    </location>
</feature>
<dbReference type="InterPro" id="IPR002525">
    <property type="entry name" value="Transp_IS110-like_N"/>
</dbReference>
<dbReference type="RefSeq" id="WP_038462851.1">
    <property type="nucleotide sequence ID" value="NZ_CP008941.1"/>
</dbReference>
<protein>
    <submittedName>
        <fullName evidence="3">Uncharacterized protein</fullName>
    </submittedName>
</protein>
<gene>
    <name evidence="3" type="ORF">ID47_00840</name>
</gene>
<dbReference type="eggNOG" id="COG3547">
    <property type="taxonomic scope" value="Bacteria"/>
</dbReference>
<dbReference type="InterPro" id="IPR003346">
    <property type="entry name" value="Transposase_20"/>
</dbReference>
<dbReference type="GO" id="GO:0003677">
    <property type="term" value="F:DNA binding"/>
    <property type="evidence" value="ECO:0007669"/>
    <property type="project" value="InterPro"/>
</dbReference>
<evidence type="ECO:0000313" key="3">
    <source>
        <dbReference type="EMBL" id="AIK95611.1"/>
    </source>
</evidence>
<dbReference type="NCBIfam" id="NF033542">
    <property type="entry name" value="transpos_IS110"/>
    <property type="match status" value="1"/>
</dbReference>
<feature type="domain" description="Transposase IS110-like N-terminal" evidence="1">
    <location>
        <begin position="9"/>
        <end position="149"/>
    </location>
</feature>
<dbReference type="GO" id="GO:0004803">
    <property type="term" value="F:transposase activity"/>
    <property type="evidence" value="ECO:0007669"/>
    <property type="project" value="InterPro"/>
</dbReference>
<dbReference type="Pfam" id="PF01548">
    <property type="entry name" value="DEDD_Tnp_IS110"/>
    <property type="match status" value="1"/>
</dbReference>
<proteinExistence type="predicted"/>
<dbReference type="GO" id="GO:0006313">
    <property type="term" value="P:DNA transposition"/>
    <property type="evidence" value="ECO:0007669"/>
    <property type="project" value="InterPro"/>
</dbReference>
<dbReference type="AlphaFoldDB" id="A0A077ATA1"/>
<keyword evidence="4" id="KW-1185">Reference proteome</keyword>
<name>A0A077ATA1_9PROT</name>
<dbReference type="KEGG" id="paca:ID47_00840"/>
<evidence type="ECO:0000259" key="1">
    <source>
        <dbReference type="Pfam" id="PF01548"/>
    </source>
</evidence>
<dbReference type="PANTHER" id="PTHR33055:SF13">
    <property type="entry name" value="TRANSPOSASE"/>
    <property type="match status" value="1"/>
</dbReference>
<sequence>MTHTFTATIGIDISKQYLDLYHSTLKQTQRYQNNACGLKLLSAFIAKNTVDCVVFEPRGGYEKKLLKFLCENGIPFSMVHALQVRKFAQAKGIIAKTDLIDAALLAEYGLKMQPKLTSIETALTSNDLRCWVQRRTQVTNLIRLEKQYLEHQDNPIIIASIKKNLDSLKSQILTIDQEIQRCIHETDNLQRKATLLNTEKGIGKVCTSILLSQLPELGQLNNKEIAALVGVAPHNRESGSWKGYQKTSGGRKTVRCALYMATISASRYNSKIKSFYDRLIAKGKKKKVALTACMRKLLIILNATLKLHFYHKDAQT</sequence>
<dbReference type="OrthoDB" id="8261795at2"/>
<organism evidence="3 4">
    <name type="scientific">Candidatus Odyssella acanthamoebae</name>
    <dbReference type="NCBI Taxonomy" id="91604"/>
    <lineage>
        <taxon>Bacteria</taxon>
        <taxon>Pseudomonadati</taxon>
        <taxon>Pseudomonadota</taxon>
        <taxon>Alphaproteobacteria</taxon>
        <taxon>Holosporales</taxon>
        <taxon>Candidatus Paracaedibacteraceae</taxon>
        <taxon>Candidatus Odyssella</taxon>
    </lineage>
</organism>
<dbReference type="HOGENOM" id="CLU_036902_5_1_5"/>
<reference evidence="3 4" key="1">
    <citation type="submission" date="2014-07" db="EMBL/GenBank/DDBJ databases">
        <title>Comparative genomic insights into amoeba endosymbionts belonging to the families of Holosporaceae and Candidatus Midichloriaceae within Rickettsiales.</title>
        <authorList>
            <person name="Wang Z."/>
            <person name="Wu M."/>
        </authorList>
    </citation>
    <scope>NUCLEOTIDE SEQUENCE [LARGE SCALE GENOMIC DNA]</scope>
    <source>
        <strain evidence="3">PRA3</strain>
    </source>
</reference>
<dbReference type="EMBL" id="CP008941">
    <property type="protein sequence ID" value="AIK95611.1"/>
    <property type="molecule type" value="Genomic_DNA"/>
</dbReference>
<evidence type="ECO:0000259" key="2">
    <source>
        <dbReference type="Pfam" id="PF02371"/>
    </source>
</evidence>
<dbReference type="InterPro" id="IPR047650">
    <property type="entry name" value="Transpos_IS110"/>
</dbReference>
<accession>A0A077ATA1</accession>